<proteinExistence type="predicted"/>
<dbReference type="GO" id="GO:0008757">
    <property type="term" value="F:S-adenosylmethionine-dependent methyltransferase activity"/>
    <property type="evidence" value="ECO:0007669"/>
    <property type="project" value="TreeGrafter"/>
</dbReference>
<dbReference type="PANTHER" id="PTHR10509:SF14">
    <property type="entry name" value="CAFFEOYL-COA O-METHYLTRANSFERASE 3-RELATED"/>
    <property type="match status" value="1"/>
</dbReference>
<evidence type="ECO:0000313" key="4">
    <source>
        <dbReference type="EMBL" id="QUD86289.1"/>
    </source>
</evidence>
<dbReference type="InterPro" id="IPR002935">
    <property type="entry name" value="SAM_O-MeTrfase"/>
</dbReference>
<keyword evidence="2" id="KW-0808">Transferase</keyword>
<evidence type="ECO:0000256" key="1">
    <source>
        <dbReference type="ARBA" id="ARBA00022603"/>
    </source>
</evidence>
<dbReference type="InterPro" id="IPR050362">
    <property type="entry name" value="Cation-dep_OMT"/>
</dbReference>
<name>A0A975FWK6_9CAUL</name>
<accession>A0A975FWK6</accession>
<dbReference type="KEGG" id="caul:KCG34_14405"/>
<dbReference type="Proteomes" id="UP000676409">
    <property type="component" value="Chromosome"/>
</dbReference>
<dbReference type="RefSeq" id="WP_211936341.1">
    <property type="nucleotide sequence ID" value="NZ_CP073078.1"/>
</dbReference>
<dbReference type="CDD" id="cd02440">
    <property type="entry name" value="AdoMet_MTases"/>
    <property type="match status" value="1"/>
</dbReference>
<dbReference type="PROSITE" id="PS51682">
    <property type="entry name" value="SAM_OMT_I"/>
    <property type="match status" value="1"/>
</dbReference>
<dbReference type="InterPro" id="IPR029063">
    <property type="entry name" value="SAM-dependent_MTases_sf"/>
</dbReference>
<dbReference type="Gene3D" id="3.40.50.150">
    <property type="entry name" value="Vaccinia Virus protein VP39"/>
    <property type="match status" value="1"/>
</dbReference>
<gene>
    <name evidence="4" type="ORF">KCG34_14405</name>
</gene>
<evidence type="ECO:0000313" key="5">
    <source>
        <dbReference type="Proteomes" id="UP000676409"/>
    </source>
</evidence>
<evidence type="ECO:0000256" key="3">
    <source>
        <dbReference type="ARBA" id="ARBA00022691"/>
    </source>
</evidence>
<keyword evidence="5" id="KW-1185">Reference proteome</keyword>
<dbReference type="GO" id="GO:0008171">
    <property type="term" value="F:O-methyltransferase activity"/>
    <property type="evidence" value="ECO:0007669"/>
    <property type="project" value="InterPro"/>
</dbReference>
<keyword evidence="1" id="KW-0489">Methyltransferase</keyword>
<dbReference type="Pfam" id="PF01596">
    <property type="entry name" value="Methyltransf_3"/>
    <property type="match status" value="1"/>
</dbReference>
<evidence type="ECO:0000256" key="2">
    <source>
        <dbReference type="ARBA" id="ARBA00022679"/>
    </source>
</evidence>
<keyword evidence="3" id="KW-0949">S-adenosyl-L-methionine</keyword>
<dbReference type="GO" id="GO:0032259">
    <property type="term" value="P:methylation"/>
    <property type="evidence" value="ECO:0007669"/>
    <property type="project" value="UniProtKB-KW"/>
</dbReference>
<dbReference type="SUPFAM" id="SSF53335">
    <property type="entry name" value="S-adenosyl-L-methionine-dependent methyltransferases"/>
    <property type="match status" value="1"/>
</dbReference>
<dbReference type="EMBL" id="CP073078">
    <property type="protein sequence ID" value="QUD86289.1"/>
    <property type="molecule type" value="Genomic_DNA"/>
</dbReference>
<dbReference type="AlphaFoldDB" id="A0A975FWK6"/>
<protein>
    <submittedName>
        <fullName evidence="4">O-methyltransferase</fullName>
    </submittedName>
</protein>
<reference evidence="4" key="1">
    <citation type="submission" date="2021-04" db="EMBL/GenBank/DDBJ databases">
        <title>The complete genome sequence of Caulobacter sp. S6.</title>
        <authorList>
            <person name="Tang Y."/>
            <person name="Ouyang W."/>
            <person name="Liu Q."/>
            <person name="Huang B."/>
            <person name="Guo Z."/>
            <person name="Lei P."/>
        </authorList>
    </citation>
    <scope>NUCLEOTIDE SEQUENCE</scope>
    <source>
        <strain evidence="4">S6</strain>
    </source>
</reference>
<organism evidence="4 5">
    <name type="scientific">Phenylobacterium montanum</name>
    <dbReference type="NCBI Taxonomy" id="2823693"/>
    <lineage>
        <taxon>Bacteria</taxon>
        <taxon>Pseudomonadati</taxon>
        <taxon>Pseudomonadota</taxon>
        <taxon>Alphaproteobacteria</taxon>
        <taxon>Caulobacterales</taxon>
        <taxon>Caulobacteraceae</taxon>
        <taxon>Phenylobacterium</taxon>
    </lineage>
</organism>
<sequence>MPQALWSEVDKVLNEALLGPDSVLEAAQAAGHAAGLPPIAVAANQGRMLQILALTAGARRILEIGTLAGYSTIWLARALPEGGRLISLEIDPRHAEVARANLAAAGLADRAEVRVGPAIETLPKLQAEGAGPFEFVFIDADKASNADYFAWALKLTRPGSLIVVDNVVRASAITDGSSQDPNVAGVRDLLDLAGREPRVSATAVQTVGEKGHDGFLLARVLR</sequence>
<dbReference type="PANTHER" id="PTHR10509">
    <property type="entry name" value="O-METHYLTRANSFERASE-RELATED"/>
    <property type="match status" value="1"/>
</dbReference>